<evidence type="ECO:0000313" key="2">
    <source>
        <dbReference type="EMBL" id="ADX68463.1"/>
    </source>
</evidence>
<sequence>MKLTKHNNSKICLSTLLLLVSNSVVFGQEQMICVGETKIYKVDTDENNGYGTTNSTYVWQVNDTSFLGSIQPLTPTNNQVEINWSNTPKGRYILEVTENNICGSMSKQLAVLINEEIAVSIAPIFHLCPENSATVILYVNEKYDEYFWYDENDNLVGTSPTYEATKPGKYSVIVSNGSCKSRAETIVETVIFPSIIIKTDATQVIHLVATDGNTDVEYQLEKPDGTIIFPWQKSTTFPVVEKGEYVIRVRSINGNCFTQISTQVYQIPNAFTPNSDGINDTWDLSLVLKDNPNAVVKIFNRYGHLLRVLTIKDQFRWDGKTNNAKLETGSYWYLIELENGQHLQGSVLLKSK</sequence>
<evidence type="ECO:0008006" key="4">
    <source>
        <dbReference type="Google" id="ProtNLM"/>
    </source>
</evidence>
<dbReference type="HOGENOM" id="CLU_787424_0_0_10"/>
<protein>
    <recommendedName>
        <fullName evidence="4">PKD domain containing protein</fullName>
    </recommendedName>
</protein>
<dbReference type="KEGG" id="wvi:Weevi_1772"/>
<dbReference type="Proteomes" id="UP000008641">
    <property type="component" value="Chromosome"/>
</dbReference>
<proteinExistence type="predicted"/>
<feature type="chain" id="PRO_5003256383" description="PKD domain containing protein" evidence="1">
    <location>
        <begin position="28"/>
        <end position="352"/>
    </location>
</feature>
<keyword evidence="1" id="KW-0732">Signal</keyword>
<keyword evidence="3" id="KW-1185">Reference proteome</keyword>
<dbReference type="InterPro" id="IPR026341">
    <property type="entry name" value="T9SS_type_B"/>
</dbReference>
<gene>
    <name evidence="2" type="ordered locus">Weevi_1772</name>
</gene>
<accession>F0P0A3</accession>
<dbReference type="NCBIfam" id="TIGR04131">
    <property type="entry name" value="Bac_Flav_CTERM"/>
    <property type="match status" value="1"/>
</dbReference>
<evidence type="ECO:0000256" key="1">
    <source>
        <dbReference type="SAM" id="SignalP"/>
    </source>
</evidence>
<dbReference type="RefSeq" id="WP_013598852.1">
    <property type="nucleotide sequence ID" value="NC_015144.1"/>
</dbReference>
<evidence type="ECO:0000313" key="3">
    <source>
        <dbReference type="Proteomes" id="UP000008641"/>
    </source>
</evidence>
<dbReference type="OrthoDB" id="9765926at2"/>
<dbReference type="AlphaFoldDB" id="F0P0A3"/>
<organism evidence="2 3">
    <name type="scientific">Weeksella virosa (strain ATCC 43766 / DSM 16922 / JCM 21250 / CCUG 30538 / CDC 9751 / IAM 14551 / NBRC 16016 / NCTC 11634 / CL345/78)</name>
    <dbReference type="NCBI Taxonomy" id="865938"/>
    <lineage>
        <taxon>Bacteria</taxon>
        <taxon>Pseudomonadati</taxon>
        <taxon>Bacteroidota</taxon>
        <taxon>Flavobacteriia</taxon>
        <taxon>Flavobacteriales</taxon>
        <taxon>Weeksellaceae</taxon>
        <taxon>Weeksella</taxon>
    </lineage>
</organism>
<name>F0P0A3_WEEVC</name>
<dbReference type="EMBL" id="CP002455">
    <property type="protein sequence ID" value="ADX68463.1"/>
    <property type="molecule type" value="Genomic_DNA"/>
</dbReference>
<reference evidence="2 3" key="1">
    <citation type="journal article" date="2011" name="Stand. Genomic Sci.">
        <title>Complete genome sequence of Weeksella virosa type strain (9751).</title>
        <authorList>
            <person name="Lang E."/>
            <person name="Teshima H."/>
            <person name="Lucas S."/>
            <person name="Lapidus A."/>
            <person name="Hammon N."/>
            <person name="Deshpande S."/>
            <person name="Nolan M."/>
            <person name="Cheng J.F."/>
            <person name="Pitluck S."/>
            <person name="Liolios K."/>
            <person name="Pagani I."/>
            <person name="Mikhailova N."/>
            <person name="Ivanova N."/>
            <person name="Mavromatis K."/>
            <person name="Pati A."/>
            <person name="Tapia R."/>
            <person name="Han C."/>
            <person name="Goodwin L."/>
            <person name="Chen A."/>
            <person name="Palaniappan K."/>
            <person name="Land M."/>
            <person name="Hauser L."/>
            <person name="Chang Y.J."/>
            <person name="Jeffries C.D."/>
            <person name="Brambilla E.M."/>
            <person name="Kopitz M."/>
            <person name="Rohde M."/>
            <person name="Goker M."/>
            <person name="Tindall B.J."/>
            <person name="Detter J.C."/>
            <person name="Woyke T."/>
            <person name="Bristow J."/>
            <person name="Eisen J.A."/>
            <person name="Markowitz V."/>
            <person name="Hugenholtz P."/>
            <person name="Klenk H.P."/>
            <person name="Kyrpides N.C."/>
        </authorList>
    </citation>
    <scope>NUCLEOTIDE SEQUENCE [LARGE SCALE GENOMIC DNA]</scope>
    <source>
        <strain evidence="3">ATCC 43766 / DSM 16922 / JCM 21250 / NBRC 16016 / NCTC 11634 / CL345/78</strain>
    </source>
</reference>
<dbReference type="eggNOG" id="COG3291">
    <property type="taxonomic scope" value="Bacteria"/>
</dbReference>
<dbReference type="Pfam" id="PF13585">
    <property type="entry name" value="CHU_C"/>
    <property type="match status" value="1"/>
</dbReference>
<reference evidence="3" key="2">
    <citation type="journal article" date="2011" name="Stand. Genomic Sci.">
        <title>Complete genome sequence of Weeksella virosa type strain (9751T).</title>
        <authorList>
            <person name="Lang E."/>
            <person name="Teshima H."/>
            <person name="Lucas S."/>
            <person name="Lapidus A."/>
            <person name="Hammon N."/>
            <person name="Deshpande S."/>
            <person name="Nolan M."/>
            <person name="Cheng J."/>
            <person name="Pitluck S."/>
            <person name="Liolios K."/>
            <person name="Pagani I."/>
            <person name="Mikhailova N."/>
            <person name="Ivanova N."/>
            <person name="Mavromatis K."/>
            <person name="Pati A."/>
            <person name="Tapia R."/>
            <person name="Han C."/>
            <person name="Goodwin L."/>
            <person name="Chen A."/>
            <person name="Palaniappan K."/>
            <person name="Land M."/>
            <person name="Hauser L."/>
            <person name="Chang Y."/>
            <person name="Jeffries C."/>
            <person name="Brambilla E."/>
            <person name="Kopitz M."/>
            <person name="Rohde M."/>
            <person name="Goker M."/>
            <person name="Tindall B."/>
            <person name="Detter J."/>
            <person name="Woyke T."/>
            <person name="Bristow J."/>
            <person name="Eisen J."/>
            <person name="Markowitz V."/>
            <person name="Hugenholtz P."/>
            <person name="Klenk H."/>
            <person name="Kyrpides N."/>
        </authorList>
    </citation>
    <scope>NUCLEOTIDE SEQUENCE [LARGE SCALE GENOMIC DNA]</scope>
    <source>
        <strain evidence="3">ATCC 43766 / DSM 16922 / JCM 21250 / NBRC 16016 / NCTC 11634 / CL345/78</strain>
    </source>
</reference>
<feature type="signal peptide" evidence="1">
    <location>
        <begin position="1"/>
        <end position="27"/>
    </location>
</feature>
<dbReference type="STRING" id="865938.Weevi_1772"/>